<feature type="domain" description="Metallo-beta-lactamase" evidence="1">
    <location>
        <begin position="105"/>
        <end position="193"/>
    </location>
</feature>
<evidence type="ECO:0000259" key="1">
    <source>
        <dbReference type="Pfam" id="PF00753"/>
    </source>
</evidence>
<dbReference type="KEGG" id="run:DR864_28355"/>
<keyword evidence="2" id="KW-0614">Plasmid</keyword>
<organism evidence="2 3">
    <name type="scientific">Runella rosea</name>
    <dbReference type="NCBI Taxonomy" id="2259595"/>
    <lineage>
        <taxon>Bacteria</taxon>
        <taxon>Pseudomonadati</taxon>
        <taxon>Bacteroidota</taxon>
        <taxon>Cytophagia</taxon>
        <taxon>Cytophagales</taxon>
        <taxon>Spirosomataceae</taxon>
        <taxon>Runella</taxon>
    </lineage>
</organism>
<dbReference type="PANTHER" id="PTHR30619">
    <property type="entry name" value="DNA INTERNALIZATION/COMPETENCE PROTEIN COMEC/REC2"/>
    <property type="match status" value="1"/>
</dbReference>
<evidence type="ECO:0000313" key="2">
    <source>
        <dbReference type="EMBL" id="AXE21788.1"/>
    </source>
</evidence>
<geneLocation type="plasmid" evidence="2 3">
    <name>unnamed1</name>
</geneLocation>
<dbReference type="SUPFAM" id="SSF56281">
    <property type="entry name" value="Metallo-hydrolase/oxidoreductase"/>
    <property type="match status" value="1"/>
</dbReference>
<dbReference type="InterPro" id="IPR052159">
    <property type="entry name" value="Competence_DNA_uptake"/>
</dbReference>
<protein>
    <recommendedName>
        <fullName evidence="1">Metallo-beta-lactamase domain-containing protein</fullName>
    </recommendedName>
</protein>
<dbReference type="PANTHER" id="PTHR30619:SF1">
    <property type="entry name" value="RECOMBINATION PROTEIN 2"/>
    <property type="match status" value="1"/>
</dbReference>
<dbReference type="InterPro" id="IPR036866">
    <property type="entry name" value="RibonucZ/Hydroxyglut_hydro"/>
</dbReference>
<sequence length="493" mass="55289">MPLNETVIQQGHGFATYPSVFLYDFKTDEDTGEQKFGRVKQLLFGDWIGLKPTPAGTPDLQTIEGKDYVHVKARNASGFVQLSNIQPDRILEVNFIDVGQGDGCHIVTPTDEHFLVDAGPGDNMYRFLKWRFNLKRANIAPPPFTVVVSHSDEDHYGGFNAIFTPANDTQQHFEIEKVYHNGLVEFTGISVNSLGTTVIHNSVDYITDLCDNNDDFQQRANTPAKIGNYIKTLSKTKAPKESLRLGSPPIYDQDNLRIEVLGPVAEIVNDKAALPVFKGNKGKTKNGHSVILKLTIGKVRMLLGGDLNEPAEDYLMHHYTNTNLLRLRQQLRNANPADRVFIHQQIMNAIMQARTIFQVEVAKSCHHGSADFTSEFMQAINPLATIISSGDNEPHVHPRPDTLGTIGKHSRGDRSLIFSTELARSSKEFVEVAPQLSERAKERAVTVYGMINVRTDGEKIIIAQKLEKPASRGDWDIHELVWNPTKNEFEYQY</sequence>
<dbReference type="Proteomes" id="UP000251993">
    <property type="component" value="Plasmid unnamed1"/>
</dbReference>
<gene>
    <name evidence="2" type="ORF">DR864_28355</name>
</gene>
<dbReference type="Gene3D" id="3.60.15.10">
    <property type="entry name" value="Ribonuclease Z/Hydroxyacylglutathione hydrolase-like"/>
    <property type="match status" value="1"/>
</dbReference>
<proteinExistence type="predicted"/>
<name>A0A344TT17_9BACT</name>
<dbReference type="AlphaFoldDB" id="A0A344TT17"/>
<evidence type="ECO:0000313" key="3">
    <source>
        <dbReference type="Proteomes" id="UP000251993"/>
    </source>
</evidence>
<dbReference type="EMBL" id="CP030851">
    <property type="protein sequence ID" value="AXE21788.1"/>
    <property type="molecule type" value="Genomic_DNA"/>
</dbReference>
<dbReference type="Pfam" id="PF00753">
    <property type="entry name" value="Lactamase_B"/>
    <property type="match status" value="1"/>
</dbReference>
<dbReference type="RefSeq" id="WP_114070529.1">
    <property type="nucleotide sequence ID" value="NZ_CP030851.1"/>
</dbReference>
<dbReference type="InterPro" id="IPR001279">
    <property type="entry name" value="Metallo-B-lactamas"/>
</dbReference>
<keyword evidence="3" id="KW-1185">Reference proteome</keyword>
<reference evidence="2 3" key="1">
    <citation type="submission" date="2018-07" db="EMBL/GenBank/DDBJ databases">
        <title>Genome sequencing of Runella.</title>
        <authorList>
            <person name="Baek M.-G."/>
            <person name="Yi H."/>
        </authorList>
    </citation>
    <scope>NUCLEOTIDE SEQUENCE [LARGE SCALE GENOMIC DNA]</scope>
    <source>
        <strain evidence="2 3">HYN0085</strain>
        <plasmid evidence="2 3">unnamed1</plasmid>
    </source>
</reference>
<dbReference type="OrthoDB" id="9761531at2"/>
<accession>A0A344TT17</accession>